<dbReference type="SMR" id="A0A314LD10"/>
<evidence type="ECO:0000313" key="2">
    <source>
        <dbReference type="Proteomes" id="UP000187609"/>
    </source>
</evidence>
<organism evidence="1 2">
    <name type="scientific">Nicotiana attenuata</name>
    <name type="common">Coyote tobacco</name>
    <dbReference type="NCBI Taxonomy" id="49451"/>
    <lineage>
        <taxon>Eukaryota</taxon>
        <taxon>Viridiplantae</taxon>
        <taxon>Streptophyta</taxon>
        <taxon>Embryophyta</taxon>
        <taxon>Tracheophyta</taxon>
        <taxon>Spermatophyta</taxon>
        <taxon>Magnoliopsida</taxon>
        <taxon>eudicotyledons</taxon>
        <taxon>Gunneridae</taxon>
        <taxon>Pentapetalae</taxon>
        <taxon>asterids</taxon>
        <taxon>lamiids</taxon>
        <taxon>Solanales</taxon>
        <taxon>Solanaceae</taxon>
        <taxon>Nicotianoideae</taxon>
        <taxon>Nicotianeae</taxon>
        <taxon>Nicotiana</taxon>
    </lineage>
</organism>
<gene>
    <name evidence="1" type="ORF">A4A49_53553</name>
</gene>
<proteinExistence type="predicted"/>
<dbReference type="EMBL" id="MJEQ01000107">
    <property type="protein sequence ID" value="OIT39443.1"/>
    <property type="molecule type" value="Genomic_DNA"/>
</dbReference>
<dbReference type="AlphaFoldDB" id="A0A314LD10"/>
<reference evidence="1" key="1">
    <citation type="submission" date="2016-11" db="EMBL/GenBank/DDBJ databases">
        <title>The genome of Nicotiana attenuata.</title>
        <authorList>
            <person name="Xu S."/>
            <person name="Brockmoeller T."/>
            <person name="Gaquerel E."/>
            <person name="Navarro A."/>
            <person name="Kuhl H."/>
            <person name="Gase K."/>
            <person name="Ling Z."/>
            <person name="Zhou W."/>
            <person name="Kreitzer C."/>
            <person name="Stanke M."/>
            <person name="Tang H."/>
            <person name="Lyons E."/>
            <person name="Pandey P."/>
            <person name="Pandey S.P."/>
            <person name="Timmermann B."/>
            <person name="Baldwin I.T."/>
        </authorList>
    </citation>
    <scope>NUCLEOTIDE SEQUENCE [LARGE SCALE GENOMIC DNA]</scope>
    <source>
        <strain evidence="1">UT</strain>
    </source>
</reference>
<sequence>MPNMNCKGYSSMAKRKSGPRAITSCAYAMEVYVIWRERNLLRIQKSTYDEDRVSREMAVHIHIRGQNLRKWRKPLSVLSSYLSEIAERFLDFI</sequence>
<protein>
    <submittedName>
        <fullName evidence="1">Uncharacterized protein</fullName>
    </submittedName>
</protein>
<evidence type="ECO:0000313" key="1">
    <source>
        <dbReference type="EMBL" id="OIT39443.1"/>
    </source>
</evidence>
<dbReference type="Proteomes" id="UP000187609">
    <property type="component" value="Unassembled WGS sequence"/>
</dbReference>
<accession>A0A314LD10</accession>
<name>A0A314LD10_NICAT</name>
<comment type="caution">
    <text evidence="1">The sequence shown here is derived from an EMBL/GenBank/DDBJ whole genome shotgun (WGS) entry which is preliminary data.</text>
</comment>
<keyword evidence="2" id="KW-1185">Reference proteome</keyword>
<dbReference type="Gramene" id="OIT39443">
    <property type="protein sequence ID" value="OIT39443"/>
    <property type="gene ID" value="A4A49_53553"/>
</dbReference>